<feature type="compositionally biased region" description="Basic and acidic residues" evidence="1">
    <location>
        <begin position="414"/>
        <end position="423"/>
    </location>
</feature>
<evidence type="ECO:0000313" key="4">
    <source>
        <dbReference type="EMBL" id="KFM81730.1"/>
    </source>
</evidence>
<sequence length="435" mass="48344">MTEKRISGWFVLSAIFIIAVFGLFFTFTERKTWPEQKTELSATDMKLIPPSSTLWCEAIALYSDHPFVAYQVSRAPRINPKHLSRQKVGLQLKLGTSRSSNSVKLRYFLLPSSVMEIVACSSHPGAHLLVFKGEKDIDSCLESLMNKESDSSSANDSDESSEENDSFDYQDLYSLLSKPLESVRHWKSNRCSSLLIYHVVETSFLGELSLGCSASVALHPMKVNITSSDYYVIAVLNTNGKTTNNVGLQILLDRSRYVVHRSGQAFDMCSLSTACTIGLGFGSSDRALVWIPDEHNAGRSTFTIRSRCKPRLAVFAILSVFLPLMMFLLVAFVVRADREGIRRIYNRGSPSRNQRRRSEQRRFENPLLDDSVGSSCEALPSTSGGSHQIASGADELPPPYHTLYDPPPPYACLKIEKTEEAEKNASSGPASNSMQ</sequence>
<dbReference type="Proteomes" id="UP000054359">
    <property type="component" value="Unassembled WGS sequence"/>
</dbReference>
<evidence type="ECO:0000256" key="2">
    <source>
        <dbReference type="SAM" id="Phobius"/>
    </source>
</evidence>
<organism evidence="4 5">
    <name type="scientific">Stegodyphus mimosarum</name>
    <name type="common">African social velvet spider</name>
    <dbReference type="NCBI Taxonomy" id="407821"/>
    <lineage>
        <taxon>Eukaryota</taxon>
        <taxon>Metazoa</taxon>
        <taxon>Ecdysozoa</taxon>
        <taxon>Arthropoda</taxon>
        <taxon>Chelicerata</taxon>
        <taxon>Arachnida</taxon>
        <taxon>Araneae</taxon>
        <taxon>Araneomorphae</taxon>
        <taxon>Entelegynae</taxon>
        <taxon>Eresoidea</taxon>
        <taxon>Eresidae</taxon>
        <taxon>Stegodyphus</taxon>
    </lineage>
</organism>
<evidence type="ECO:0000259" key="3">
    <source>
        <dbReference type="Pfam" id="PF16041"/>
    </source>
</evidence>
<keyword evidence="2" id="KW-1133">Transmembrane helix</keyword>
<feature type="transmembrane region" description="Helical" evidence="2">
    <location>
        <begin position="6"/>
        <end position="27"/>
    </location>
</feature>
<evidence type="ECO:0000256" key="1">
    <source>
        <dbReference type="SAM" id="MobiDB-lite"/>
    </source>
</evidence>
<dbReference type="OrthoDB" id="6435218at2759"/>
<dbReference type="Pfam" id="PF16041">
    <property type="entry name" value="APD1-4_M"/>
    <property type="match status" value="1"/>
</dbReference>
<dbReference type="EMBL" id="KK122004">
    <property type="protein sequence ID" value="KFM81730.1"/>
    <property type="molecule type" value="Genomic_DNA"/>
</dbReference>
<dbReference type="PANTHER" id="PTHR39077:SF1">
    <property type="entry name" value="E3 UBIQUITIN-PROTEIN LIGASE APD1-4 MIDDLE DOMAIN-CONTAINING PROTEIN"/>
    <property type="match status" value="1"/>
</dbReference>
<dbReference type="InterPro" id="IPR032010">
    <property type="entry name" value="APD1-4_M"/>
</dbReference>
<protein>
    <recommendedName>
        <fullName evidence="3">E3 ubiquitin-protein ligase APD1-4 middle domain-containing protein</fullName>
    </recommendedName>
</protein>
<name>A0A087UWJ1_STEMI</name>
<feature type="compositionally biased region" description="Polar residues" evidence="1">
    <location>
        <begin position="380"/>
        <end position="389"/>
    </location>
</feature>
<feature type="domain" description="E3 ubiquitin-protein ligase APD1-4 middle" evidence="3">
    <location>
        <begin position="222"/>
        <end position="328"/>
    </location>
</feature>
<accession>A0A087UWJ1</accession>
<dbReference type="OMA" id="RWAMKSK"/>
<feature type="region of interest" description="Disordered" evidence="1">
    <location>
        <begin position="347"/>
        <end position="435"/>
    </location>
</feature>
<keyword evidence="5" id="KW-1185">Reference proteome</keyword>
<keyword evidence="2" id="KW-0812">Transmembrane</keyword>
<reference evidence="4 5" key="1">
    <citation type="submission" date="2013-11" db="EMBL/GenBank/DDBJ databases">
        <title>Genome sequencing of Stegodyphus mimosarum.</title>
        <authorList>
            <person name="Bechsgaard J."/>
        </authorList>
    </citation>
    <scope>NUCLEOTIDE SEQUENCE [LARGE SCALE GENOMIC DNA]</scope>
</reference>
<keyword evidence="2" id="KW-0472">Membrane</keyword>
<proteinExistence type="predicted"/>
<feature type="compositionally biased region" description="Polar residues" evidence="1">
    <location>
        <begin position="424"/>
        <end position="435"/>
    </location>
</feature>
<dbReference type="PANTHER" id="PTHR39077">
    <property type="entry name" value="DUF4793 DOMAIN-CONTAINING PROTEIN"/>
    <property type="match status" value="1"/>
</dbReference>
<dbReference type="AlphaFoldDB" id="A0A087UWJ1"/>
<feature type="non-terminal residue" evidence="4">
    <location>
        <position position="435"/>
    </location>
</feature>
<feature type="compositionally biased region" description="Pro residues" evidence="1">
    <location>
        <begin position="396"/>
        <end position="410"/>
    </location>
</feature>
<feature type="transmembrane region" description="Helical" evidence="2">
    <location>
        <begin position="312"/>
        <end position="334"/>
    </location>
</feature>
<evidence type="ECO:0000313" key="5">
    <source>
        <dbReference type="Proteomes" id="UP000054359"/>
    </source>
</evidence>
<gene>
    <name evidence="4" type="ORF">X975_11673</name>
</gene>